<dbReference type="SUPFAM" id="SSF144059">
    <property type="entry name" value="ImpE-like"/>
    <property type="match status" value="1"/>
</dbReference>
<name>B4D1Q0_9BACT</name>
<dbReference type="STRING" id="497964.CfE428DRAFT_2838"/>
<dbReference type="RefSeq" id="WP_006980163.1">
    <property type="nucleotide sequence ID" value="NZ_ABVL01000007.1"/>
</dbReference>
<dbReference type="AlphaFoldDB" id="B4D1Q0"/>
<reference evidence="1 2" key="1">
    <citation type="journal article" date="2011" name="J. Bacteriol.">
        <title>Genome sequence of Chthoniobacter flavus Ellin428, an aerobic heterotrophic soil bacterium.</title>
        <authorList>
            <person name="Kant R."/>
            <person name="van Passel M.W."/>
            <person name="Palva A."/>
            <person name="Lucas S."/>
            <person name="Lapidus A."/>
            <person name="Glavina Del Rio T."/>
            <person name="Dalin E."/>
            <person name="Tice H."/>
            <person name="Bruce D."/>
            <person name="Goodwin L."/>
            <person name="Pitluck S."/>
            <person name="Larimer F.W."/>
            <person name="Land M.L."/>
            <person name="Hauser L."/>
            <person name="Sangwan P."/>
            <person name="de Vos W.M."/>
            <person name="Janssen P.H."/>
            <person name="Smidt H."/>
        </authorList>
    </citation>
    <scope>NUCLEOTIDE SEQUENCE [LARGE SCALE GENOMIC DNA]</scope>
    <source>
        <strain evidence="1 2">Ellin428</strain>
    </source>
</reference>
<proteinExistence type="predicted"/>
<evidence type="ECO:0000313" key="2">
    <source>
        <dbReference type="Proteomes" id="UP000005824"/>
    </source>
</evidence>
<dbReference type="EMBL" id="ABVL01000007">
    <property type="protein sequence ID" value="EDY19662.1"/>
    <property type="molecule type" value="Genomic_DNA"/>
</dbReference>
<dbReference type="InParanoid" id="B4D1Q0"/>
<dbReference type="PIRSF" id="PIRSF029288">
    <property type="entry name" value="SciE_ImpE"/>
    <property type="match status" value="1"/>
</dbReference>
<dbReference type="eggNOG" id="COG4455">
    <property type="taxonomic scope" value="Bacteria"/>
</dbReference>
<dbReference type="Pfam" id="PF14559">
    <property type="entry name" value="TPR_19"/>
    <property type="match status" value="1"/>
</dbReference>
<dbReference type="Proteomes" id="UP000005824">
    <property type="component" value="Unassembled WGS sequence"/>
</dbReference>
<dbReference type="Gene3D" id="1.25.40.10">
    <property type="entry name" value="Tetratricopeptide repeat domain"/>
    <property type="match status" value="1"/>
</dbReference>
<dbReference type="InterPro" id="IPR011990">
    <property type="entry name" value="TPR-like_helical_dom_sf"/>
</dbReference>
<dbReference type="InterPro" id="IPR009211">
    <property type="entry name" value="TagJ"/>
</dbReference>
<gene>
    <name evidence="1" type="ORF">CfE428DRAFT_2838</name>
</gene>
<accession>B4D1Q0</accession>
<evidence type="ECO:0000313" key="1">
    <source>
        <dbReference type="EMBL" id="EDY19662.1"/>
    </source>
</evidence>
<dbReference type="Pfam" id="PF07024">
    <property type="entry name" value="ImpE"/>
    <property type="match status" value="1"/>
</dbReference>
<sequence>MSAEDAVKAGRLDEALEALQGAIRQSPADAKLRRFLFQLHCVLGNWPKALTQLQVLSDMDSESTMLASIFQPVIQCELLRAEVFSGKRSPIIFGEPEQWVGLMVQANALIAENQIKAASELQAQALEAAPAVAGSVNGEPFEWMADSDSRLGPVMETMIEGKYCWVPFTRLKKLLIEPPKDLRDLVWIPASFIWTNGGNASGFIPARYPGTELVNDSALRLARKTEWSDRGNNVFTGLGQRIFATDQAEIPLFEVRTLEFAGT</sequence>
<organism evidence="1 2">
    <name type="scientific">Chthoniobacter flavus Ellin428</name>
    <dbReference type="NCBI Taxonomy" id="497964"/>
    <lineage>
        <taxon>Bacteria</taxon>
        <taxon>Pseudomonadati</taxon>
        <taxon>Verrucomicrobiota</taxon>
        <taxon>Spartobacteria</taxon>
        <taxon>Chthoniobacterales</taxon>
        <taxon>Chthoniobacteraceae</taxon>
        <taxon>Chthoniobacter</taxon>
    </lineage>
</organism>
<protein>
    <submittedName>
        <fullName evidence="1">Virulence protein SciE type</fullName>
    </submittedName>
</protein>
<keyword evidence="2" id="KW-1185">Reference proteome</keyword>
<comment type="caution">
    <text evidence="1">The sequence shown here is derived from an EMBL/GenBank/DDBJ whole genome shotgun (WGS) entry which is preliminary data.</text>
</comment>